<dbReference type="AlphaFoldDB" id="A0AAE0LD46"/>
<sequence>MNNNSSDKRALSAGCRGVFSVGSFITIGEANKPLVYGQRAKDRSCYGGKQLLTNPPKAGHGPDVYFDAFTEKGKKWSWISDGDNFEDRLMYMKQQKEKRSGFNSADYKRRDEFTSSIRTEQYREQLQQESKFRKAALKGLSERPDVLALDESALKKTLSHPSHTTSSKPYLYDLVYENDEANSSASKCARDTKNPTLLGLDRKHGTYKTSSMGYGYGIGEVDHEKPMFARSPIVRSTFYRPRTIPFNNKP</sequence>
<evidence type="ECO:0000313" key="3">
    <source>
        <dbReference type="Proteomes" id="UP001190700"/>
    </source>
</evidence>
<evidence type="ECO:0000313" key="2">
    <source>
        <dbReference type="EMBL" id="KAK3281056.1"/>
    </source>
</evidence>
<evidence type="ECO:0000313" key="1">
    <source>
        <dbReference type="EMBL" id="KAK3248349.1"/>
    </source>
</evidence>
<comment type="caution">
    <text evidence="2">The sequence shown here is derived from an EMBL/GenBank/DDBJ whole genome shotgun (WGS) entry which is preliminary data.</text>
</comment>
<dbReference type="Proteomes" id="UP001190700">
    <property type="component" value="Unassembled WGS sequence"/>
</dbReference>
<dbReference type="EMBL" id="LGRX02004055">
    <property type="protein sequence ID" value="KAK3281056.1"/>
    <property type="molecule type" value="Genomic_DNA"/>
</dbReference>
<reference evidence="2" key="2">
    <citation type="submission" date="2023-06" db="EMBL/GenBank/DDBJ databases">
        <title>Long-read-based genome assembly of the green algal bacterivore Cymbomonas tetramitiformis.</title>
        <authorList>
            <person name="Gyaltshen Y."/>
            <person name="Rozenberg A."/>
            <person name="Paasch A."/>
            <person name="Burns J.A."/>
            <person name="Warring S."/>
            <person name="Larson R."/>
            <person name="Maurer-Alcala X."/>
            <person name="Dacks J."/>
            <person name="Kim E."/>
        </authorList>
    </citation>
    <scope>NUCLEOTIDE SEQUENCE</scope>
    <source>
        <strain evidence="2">PLY_AMNH</strain>
    </source>
</reference>
<proteinExistence type="predicted"/>
<organism evidence="2 3">
    <name type="scientific">Cymbomonas tetramitiformis</name>
    <dbReference type="NCBI Taxonomy" id="36881"/>
    <lineage>
        <taxon>Eukaryota</taxon>
        <taxon>Viridiplantae</taxon>
        <taxon>Chlorophyta</taxon>
        <taxon>Pyramimonadophyceae</taxon>
        <taxon>Pyramimonadales</taxon>
        <taxon>Pyramimonadaceae</taxon>
        <taxon>Cymbomonas</taxon>
    </lineage>
</organism>
<keyword evidence="3" id="KW-1185">Reference proteome</keyword>
<accession>A0AAE0LD46</accession>
<protein>
    <submittedName>
        <fullName evidence="2">Uncharacterized protein</fullName>
    </submittedName>
</protein>
<name>A0AAE0LD46_9CHLO</name>
<reference evidence="2 3" key="1">
    <citation type="journal article" date="2015" name="Genome Biol. Evol.">
        <title>Comparative Genomics of a Bacterivorous Green Alga Reveals Evolutionary Causalities and Consequences of Phago-Mixotrophic Mode of Nutrition.</title>
        <authorList>
            <person name="Burns J.A."/>
            <person name="Paasch A."/>
            <person name="Narechania A."/>
            <person name="Kim E."/>
        </authorList>
    </citation>
    <scope>NUCLEOTIDE SEQUENCE [LARGE SCALE GENOMIC DNA]</scope>
    <source>
        <strain evidence="2">PLY_AMNH</strain>
    </source>
</reference>
<dbReference type="EMBL" id="LGRX02028188">
    <property type="protein sequence ID" value="KAK3248349.1"/>
    <property type="molecule type" value="Genomic_DNA"/>
</dbReference>
<gene>
    <name evidence="2" type="ORF">CYMTET_11135</name>
    <name evidence="1" type="ORF">CYMTET_42182</name>
</gene>